<keyword evidence="2" id="KW-1185">Reference proteome</keyword>
<dbReference type="Proteomes" id="UP000238375">
    <property type="component" value="Unassembled WGS sequence"/>
</dbReference>
<dbReference type="RefSeq" id="WP_106138611.1">
    <property type="nucleotide sequence ID" value="NZ_PVTE01000011.1"/>
</dbReference>
<organism evidence="1 2">
    <name type="scientific">Spirosoma oryzae</name>
    <dbReference type="NCBI Taxonomy" id="1469603"/>
    <lineage>
        <taxon>Bacteria</taxon>
        <taxon>Pseudomonadati</taxon>
        <taxon>Bacteroidota</taxon>
        <taxon>Cytophagia</taxon>
        <taxon>Cytophagales</taxon>
        <taxon>Cytophagaceae</taxon>
        <taxon>Spirosoma</taxon>
    </lineage>
</organism>
<sequence>MANYDTVTQAMESLSERGYTHQFEAKKDHLKEQNSDTQFKGDDFLVDEFHRFEGTSDPGDEMTVYAITTNNGTKGVFVMAQGTYADVSPDLMAKFNVGERPTVNTDGAVQPIDPSAAN</sequence>
<dbReference type="OrthoDB" id="8418771at2"/>
<accession>A0A2T0SU93</accession>
<name>A0A2T0SU93_9BACT</name>
<protein>
    <recommendedName>
        <fullName evidence="3">Phosphoribosylpyrophosphate synthetase</fullName>
    </recommendedName>
</protein>
<comment type="caution">
    <text evidence="1">The sequence shown here is derived from an EMBL/GenBank/DDBJ whole genome shotgun (WGS) entry which is preliminary data.</text>
</comment>
<evidence type="ECO:0008006" key="3">
    <source>
        <dbReference type="Google" id="ProtNLM"/>
    </source>
</evidence>
<evidence type="ECO:0000313" key="1">
    <source>
        <dbReference type="EMBL" id="PRY36986.1"/>
    </source>
</evidence>
<reference evidence="1 2" key="1">
    <citation type="submission" date="2018-03" db="EMBL/GenBank/DDBJ databases">
        <title>Genomic Encyclopedia of Archaeal and Bacterial Type Strains, Phase II (KMG-II): from individual species to whole genera.</title>
        <authorList>
            <person name="Goeker M."/>
        </authorList>
    </citation>
    <scope>NUCLEOTIDE SEQUENCE [LARGE SCALE GENOMIC DNA]</scope>
    <source>
        <strain evidence="1 2">DSM 28354</strain>
    </source>
</reference>
<dbReference type="AlphaFoldDB" id="A0A2T0SU93"/>
<gene>
    <name evidence="1" type="ORF">CLV58_11123</name>
</gene>
<evidence type="ECO:0000313" key="2">
    <source>
        <dbReference type="Proteomes" id="UP000238375"/>
    </source>
</evidence>
<proteinExistence type="predicted"/>
<dbReference type="EMBL" id="PVTE01000011">
    <property type="protein sequence ID" value="PRY36986.1"/>
    <property type="molecule type" value="Genomic_DNA"/>
</dbReference>